<dbReference type="Pfam" id="PF17963">
    <property type="entry name" value="Big_9"/>
    <property type="match status" value="1"/>
</dbReference>
<evidence type="ECO:0008006" key="2">
    <source>
        <dbReference type="Google" id="ProtNLM"/>
    </source>
</evidence>
<organism evidence="1">
    <name type="scientific">marine sediment metagenome</name>
    <dbReference type="NCBI Taxonomy" id="412755"/>
    <lineage>
        <taxon>unclassified sequences</taxon>
        <taxon>metagenomes</taxon>
        <taxon>ecological metagenomes</taxon>
    </lineage>
</organism>
<dbReference type="InterPro" id="IPR013783">
    <property type="entry name" value="Ig-like_fold"/>
</dbReference>
<protein>
    <recommendedName>
        <fullName evidence="2">Cadherin domain-containing protein</fullName>
    </recommendedName>
</protein>
<dbReference type="InterPro" id="IPR021655">
    <property type="entry name" value="Put_metal-bd"/>
</dbReference>
<dbReference type="Pfam" id="PF11617">
    <property type="entry name" value="Cu-binding_MopE"/>
    <property type="match status" value="2"/>
</dbReference>
<dbReference type="GO" id="GO:0016020">
    <property type="term" value="C:membrane"/>
    <property type="evidence" value="ECO:0007669"/>
    <property type="project" value="InterPro"/>
</dbReference>
<comment type="caution">
    <text evidence="1">The sequence shown here is derived from an EMBL/GenBank/DDBJ whole genome shotgun (WGS) entry which is preliminary data.</text>
</comment>
<feature type="non-terminal residue" evidence="1">
    <location>
        <position position="247"/>
    </location>
</feature>
<reference evidence="1" key="1">
    <citation type="journal article" date="2014" name="Front. Microbiol.">
        <title>High frequency of phylogenetically diverse reductive dehalogenase-homologous genes in deep subseafloor sedimentary metagenomes.</title>
        <authorList>
            <person name="Kawai M."/>
            <person name="Futagami T."/>
            <person name="Toyoda A."/>
            <person name="Takaki Y."/>
            <person name="Nishi S."/>
            <person name="Hori S."/>
            <person name="Arai W."/>
            <person name="Tsubouchi T."/>
            <person name="Morono Y."/>
            <person name="Uchiyama I."/>
            <person name="Ito T."/>
            <person name="Fujiyama A."/>
            <person name="Inagaki F."/>
            <person name="Takami H."/>
        </authorList>
    </citation>
    <scope>NUCLEOTIDE SEQUENCE</scope>
    <source>
        <strain evidence="1">Expedition CK06-06</strain>
    </source>
</reference>
<dbReference type="EMBL" id="BARS01045300">
    <property type="protein sequence ID" value="GAG31163.1"/>
    <property type="molecule type" value="Genomic_DNA"/>
</dbReference>
<dbReference type="Gene3D" id="2.60.40.10">
    <property type="entry name" value="Immunoglobulins"/>
    <property type="match status" value="1"/>
</dbReference>
<dbReference type="AlphaFoldDB" id="X0X3D3"/>
<sequence length="247" mass="27564">LRAKPGYVEALAIKTNDAVKPVIAVSTQDFGYIVRDVFFGAIVSDNWNSNAETIFKNSLIWLLEDIDQDGDGWIFGEDCNDQNAFIYPGADEIPYNSVDEDCDGYDLLDVDEDDYCAEGFMVTNALFQCPLDTSFSGMDCDDTDDTINPLNLDLTLNCINDPPEIVSAPAYISFNEGELVEFEVVATDPEEDPLTYEINHSEFIASDGYYTWQTDYEDSGVHTFTITVSDSALSVNQTIEIEIFDMN</sequence>
<gene>
    <name evidence="1" type="ORF">S01H1_68314</name>
</gene>
<feature type="non-terminal residue" evidence="1">
    <location>
        <position position="1"/>
    </location>
</feature>
<evidence type="ECO:0000313" key="1">
    <source>
        <dbReference type="EMBL" id="GAG31163.1"/>
    </source>
</evidence>
<name>X0X3D3_9ZZZZ</name>
<dbReference type="InterPro" id="IPR015919">
    <property type="entry name" value="Cadherin-like_sf"/>
</dbReference>
<dbReference type="SUPFAM" id="SSF49313">
    <property type="entry name" value="Cadherin-like"/>
    <property type="match status" value="1"/>
</dbReference>
<accession>X0X3D3</accession>
<proteinExistence type="predicted"/>
<dbReference type="GO" id="GO:0005509">
    <property type="term" value="F:calcium ion binding"/>
    <property type="evidence" value="ECO:0007669"/>
    <property type="project" value="InterPro"/>
</dbReference>